<comment type="cofactor">
    <cofactor evidence="1">
        <name>(R)-lipoate</name>
        <dbReference type="ChEBI" id="CHEBI:83088"/>
    </cofactor>
</comment>
<feature type="domain" description="Peripheral subunit-binding (PSBD)" evidence="9">
    <location>
        <begin position="129"/>
        <end position="169"/>
    </location>
</feature>
<dbReference type="CDD" id="cd06849">
    <property type="entry name" value="lipoyl_domain"/>
    <property type="match status" value="1"/>
</dbReference>
<dbReference type="PANTHER" id="PTHR43178">
    <property type="entry name" value="DIHYDROLIPOAMIDE ACETYLTRANSFERASE COMPONENT OF PYRUVATE DEHYDROGENASE COMPLEX"/>
    <property type="match status" value="1"/>
</dbReference>
<evidence type="ECO:0008006" key="12">
    <source>
        <dbReference type="Google" id="ProtNLM"/>
    </source>
</evidence>
<keyword evidence="11" id="KW-1185">Reference proteome</keyword>
<dbReference type="GO" id="GO:0005737">
    <property type="term" value="C:cytoplasm"/>
    <property type="evidence" value="ECO:0007669"/>
    <property type="project" value="TreeGrafter"/>
</dbReference>
<evidence type="ECO:0000313" key="11">
    <source>
        <dbReference type="Proteomes" id="UP000071392"/>
    </source>
</evidence>
<accession>A0A139SLM8</accession>
<reference evidence="10 11" key="1">
    <citation type="submission" date="2016-02" db="EMBL/GenBank/DDBJ databases">
        <authorList>
            <person name="Wen L."/>
            <person name="He K."/>
            <person name="Yang H."/>
        </authorList>
    </citation>
    <scope>NUCLEOTIDE SEQUENCE [LARGE SCALE GENOMIC DNA]</scope>
    <source>
        <strain evidence="10 11">CV41</strain>
    </source>
</reference>
<dbReference type="AlphaFoldDB" id="A0A139SLM8"/>
<comment type="caution">
    <text evidence="10">The sequence shown here is derived from an EMBL/GenBank/DDBJ whole genome shotgun (WGS) entry which is preliminary data.</text>
</comment>
<dbReference type="EMBL" id="LSZP01000041">
    <property type="protein sequence ID" value="KXU35452.1"/>
    <property type="molecule type" value="Genomic_DNA"/>
</dbReference>
<dbReference type="GO" id="GO:0031405">
    <property type="term" value="F:lipoic acid binding"/>
    <property type="evidence" value="ECO:0007669"/>
    <property type="project" value="TreeGrafter"/>
</dbReference>
<dbReference type="InterPro" id="IPR011053">
    <property type="entry name" value="Single_hybrid_motif"/>
</dbReference>
<dbReference type="InterPro" id="IPR000089">
    <property type="entry name" value="Biotin_lipoyl"/>
</dbReference>
<protein>
    <recommendedName>
        <fullName evidence="12">Lipoyl-binding domain-containing protein</fullName>
    </recommendedName>
</protein>
<evidence type="ECO:0000256" key="5">
    <source>
        <dbReference type="ARBA" id="ARBA00022823"/>
    </source>
</evidence>
<dbReference type="PANTHER" id="PTHR43178:SF5">
    <property type="entry name" value="LIPOAMIDE ACYLTRANSFERASE COMPONENT OF BRANCHED-CHAIN ALPHA-KETO ACID DEHYDROGENASE COMPLEX, MITOCHONDRIAL"/>
    <property type="match status" value="1"/>
</dbReference>
<evidence type="ECO:0000256" key="1">
    <source>
        <dbReference type="ARBA" id="ARBA00001938"/>
    </source>
</evidence>
<gene>
    <name evidence="10" type="ORF">AXK12_05160</name>
</gene>
<dbReference type="Proteomes" id="UP000071392">
    <property type="component" value="Unassembled WGS sequence"/>
</dbReference>
<dbReference type="InterPro" id="IPR004167">
    <property type="entry name" value="PSBD"/>
</dbReference>
<dbReference type="SUPFAM" id="SSF47005">
    <property type="entry name" value="Peripheral subunit-binding domain of 2-oxo acid dehydrogenase complex"/>
    <property type="match status" value="1"/>
</dbReference>
<feature type="region of interest" description="Disordered" evidence="7">
    <location>
        <begin position="89"/>
        <end position="117"/>
    </location>
</feature>
<dbReference type="GO" id="GO:0016407">
    <property type="term" value="F:acetyltransferase activity"/>
    <property type="evidence" value="ECO:0007669"/>
    <property type="project" value="TreeGrafter"/>
</dbReference>
<dbReference type="InterPro" id="IPR003016">
    <property type="entry name" value="2-oxoA_DH_lipoyl-BS"/>
</dbReference>
<evidence type="ECO:0000256" key="6">
    <source>
        <dbReference type="ARBA" id="ARBA00023315"/>
    </source>
</evidence>
<keyword evidence="5" id="KW-0450">Lipoyl</keyword>
<comment type="subunit">
    <text evidence="3">Forms a 24-polypeptide structural core with octahedral symmetry.</text>
</comment>
<dbReference type="PROSITE" id="PS50968">
    <property type="entry name" value="BIOTINYL_LIPOYL"/>
    <property type="match status" value="1"/>
</dbReference>
<dbReference type="PROSITE" id="PS00189">
    <property type="entry name" value="LIPOYL"/>
    <property type="match status" value="1"/>
</dbReference>
<feature type="compositionally biased region" description="Basic and acidic residues" evidence="7">
    <location>
        <begin position="161"/>
        <end position="173"/>
    </location>
</feature>
<keyword evidence="4" id="KW-0808">Transferase</keyword>
<organism evidence="10 11">
    <name type="scientific">Cephaloticoccus capnophilus</name>
    <dbReference type="NCBI Taxonomy" id="1548208"/>
    <lineage>
        <taxon>Bacteria</taxon>
        <taxon>Pseudomonadati</taxon>
        <taxon>Verrucomicrobiota</taxon>
        <taxon>Opitutia</taxon>
        <taxon>Opitutales</taxon>
        <taxon>Opitutaceae</taxon>
        <taxon>Cephaloticoccus</taxon>
    </lineage>
</organism>
<dbReference type="Gene3D" id="4.10.320.10">
    <property type="entry name" value="E3-binding domain"/>
    <property type="match status" value="1"/>
</dbReference>
<evidence type="ECO:0000259" key="8">
    <source>
        <dbReference type="PROSITE" id="PS50968"/>
    </source>
</evidence>
<name>A0A139SLM8_9BACT</name>
<comment type="similarity">
    <text evidence="2">Belongs to the 2-oxoacid dehydrogenase family.</text>
</comment>
<dbReference type="Gene3D" id="2.40.50.100">
    <property type="match status" value="1"/>
</dbReference>
<dbReference type="OrthoDB" id="7258021at2"/>
<proteinExistence type="inferred from homology"/>
<evidence type="ECO:0000259" key="9">
    <source>
        <dbReference type="PROSITE" id="PS51826"/>
    </source>
</evidence>
<evidence type="ECO:0000256" key="3">
    <source>
        <dbReference type="ARBA" id="ARBA00011484"/>
    </source>
</evidence>
<keyword evidence="6" id="KW-0012">Acyltransferase</keyword>
<dbReference type="PROSITE" id="PS51826">
    <property type="entry name" value="PSBD"/>
    <property type="match status" value="1"/>
</dbReference>
<feature type="region of interest" description="Disordered" evidence="7">
    <location>
        <begin position="138"/>
        <end position="173"/>
    </location>
</feature>
<dbReference type="InterPro" id="IPR036625">
    <property type="entry name" value="E3-bd_dom_sf"/>
</dbReference>
<feature type="compositionally biased region" description="Low complexity" evidence="7">
    <location>
        <begin position="107"/>
        <end position="117"/>
    </location>
</feature>
<dbReference type="SUPFAM" id="SSF51230">
    <property type="entry name" value="Single hybrid motif"/>
    <property type="match status" value="1"/>
</dbReference>
<sequence>MPSFIIDVPVPSMGATATELNVIIIKVQAGDVVTKGQRLADLESDKSTFEFESPCDGTIHAVIGKPGATMQSGDPFVQIETSDESLRHLESKTESRAASTTHGANDGALASSGHGAAAAVQKGARELPVWTPKATRLAQEAGLDPTTITDIPATGPGNRVSGDDVQRYLEGRG</sequence>
<dbReference type="InterPro" id="IPR050743">
    <property type="entry name" value="2-oxoacid_DH_E2_comp"/>
</dbReference>
<dbReference type="Pfam" id="PF02817">
    <property type="entry name" value="E3_binding"/>
    <property type="match status" value="1"/>
</dbReference>
<evidence type="ECO:0000313" key="10">
    <source>
        <dbReference type="EMBL" id="KXU35452.1"/>
    </source>
</evidence>
<dbReference type="RefSeq" id="WP_068711937.1">
    <property type="nucleotide sequence ID" value="NZ_LSZP01000041.1"/>
</dbReference>
<evidence type="ECO:0000256" key="7">
    <source>
        <dbReference type="SAM" id="MobiDB-lite"/>
    </source>
</evidence>
<dbReference type="STRING" id="1548208.AXK12_05160"/>
<feature type="domain" description="Lipoyl-binding" evidence="8">
    <location>
        <begin position="5"/>
        <end position="80"/>
    </location>
</feature>
<evidence type="ECO:0000256" key="2">
    <source>
        <dbReference type="ARBA" id="ARBA00007317"/>
    </source>
</evidence>
<dbReference type="Pfam" id="PF00364">
    <property type="entry name" value="Biotin_lipoyl"/>
    <property type="match status" value="1"/>
</dbReference>
<evidence type="ECO:0000256" key="4">
    <source>
        <dbReference type="ARBA" id="ARBA00022679"/>
    </source>
</evidence>